<evidence type="ECO:0000313" key="2">
    <source>
        <dbReference type="Proteomes" id="UP000018877"/>
    </source>
</evidence>
<dbReference type="Proteomes" id="UP000018877">
    <property type="component" value="Unassembled WGS sequence"/>
</dbReference>
<dbReference type="AlphaFoldDB" id="A0AB94IK67"/>
<reference evidence="1 2" key="1">
    <citation type="journal article" date="2014" name="Environ. Microbiol.">
        <title>The nitrate-ammonifying and nosZ-carrying bacterium Bacillus vireti is a potent source and sink for nitric and nitrous oxide under high nitrate conditions.</title>
        <authorList>
            <person name="Mania D."/>
            <person name="Heylen K."/>
            <person name="van Spanning R.J."/>
            <person name="Frostegard A."/>
        </authorList>
    </citation>
    <scope>NUCLEOTIDE SEQUENCE [LARGE SCALE GENOMIC DNA]</scope>
    <source>
        <strain evidence="1 2">LMG 21834</strain>
    </source>
</reference>
<name>A0AB94IK67_9BACI</name>
<gene>
    <name evidence="1" type="ORF">BAVI_17772</name>
</gene>
<evidence type="ECO:0008006" key="3">
    <source>
        <dbReference type="Google" id="ProtNLM"/>
    </source>
</evidence>
<sequence>MIIMIVEGEFKMTKKNQFWRGMLIGAIAGGAISLLDKQTRLAMKENVQKTSSKVSEVLCNPREIIDKAKETAANIKTTAQQVKEDISYITTKVDEIRELTPQVTDILKDTKDAFSKNEESQLIEDVMGEEEKIN</sequence>
<organism evidence="1 2">
    <name type="scientific">Neobacillus vireti LMG 21834</name>
    <dbReference type="NCBI Taxonomy" id="1131730"/>
    <lineage>
        <taxon>Bacteria</taxon>
        <taxon>Bacillati</taxon>
        <taxon>Bacillota</taxon>
        <taxon>Bacilli</taxon>
        <taxon>Bacillales</taxon>
        <taxon>Bacillaceae</taxon>
        <taxon>Neobacillus</taxon>
    </lineage>
</organism>
<comment type="caution">
    <text evidence="1">The sequence shown here is derived from an EMBL/GenBank/DDBJ whole genome shotgun (WGS) entry which is preliminary data.</text>
</comment>
<accession>A0AB94IK67</accession>
<keyword evidence="2" id="KW-1185">Reference proteome</keyword>
<dbReference type="EMBL" id="ALAN01000096">
    <property type="protein sequence ID" value="ETI67434.1"/>
    <property type="molecule type" value="Genomic_DNA"/>
</dbReference>
<protein>
    <recommendedName>
        <fullName evidence="3">General stress protein</fullName>
    </recommendedName>
</protein>
<proteinExistence type="predicted"/>
<dbReference type="RefSeq" id="WP_024029732.1">
    <property type="nucleotide sequence ID" value="NZ_ALAN01000096.1"/>
</dbReference>
<evidence type="ECO:0000313" key="1">
    <source>
        <dbReference type="EMBL" id="ETI67434.1"/>
    </source>
</evidence>